<feature type="domain" description="O-acyltransferase WSD1-like N-terminal" evidence="12">
    <location>
        <begin position="7"/>
        <end position="262"/>
    </location>
</feature>
<dbReference type="EC" id="2.3.1.20" evidence="4 11"/>
<comment type="similarity">
    <text evidence="3 11">Belongs to the long-chain O-acyltransferase family.</text>
</comment>
<dbReference type="InterPro" id="IPR045034">
    <property type="entry name" value="O-acyltransferase_WSD1-like"/>
</dbReference>
<evidence type="ECO:0000259" key="13">
    <source>
        <dbReference type="Pfam" id="PF06974"/>
    </source>
</evidence>
<dbReference type="Pfam" id="PF03007">
    <property type="entry name" value="WS_DGAT_cat"/>
    <property type="match status" value="1"/>
</dbReference>
<name>B2HNV1_MYCMM</name>
<evidence type="ECO:0000256" key="1">
    <source>
        <dbReference type="ARBA" id="ARBA00004771"/>
    </source>
</evidence>
<evidence type="ECO:0000256" key="8">
    <source>
        <dbReference type="ARBA" id="ARBA00023098"/>
    </source>
</evidence>
<keyword evidence="6 11" id="KW-0808">Transferase</keyword>
<dbReference type="GO" id="GO:0051701">
    <property type="term" value="P:biological process involved in interaction with host"/>
    <property type="evidence" value="ECO:0007669"/>
    <property type="project" value="TreeGrafter"/>
</dbReference>
<dbReference type="InterPro" id="IPR004255">
    <property type="entry name" value="O-acyltransferase_WSD1_N"/>
</dbReference>
<dbReference type="GO" id="GO:0004144">
    <property type="term" value="F:diacylglycerol O-acyltransferase activity"/>
    <property type="evidence" value="ECO:0007669"/>
    <property type="project" value="UniProtKB-EC"/>
</dbReference>
<dbReference type="PANTHER" id="PTHR31650">
    <property type="entry name" value="O-ACYLTRANSFERASE (WSD1-LIKE) FAMILY PROTEIN"/>
    <property type="match status" value="1"/>
</dbReference>
<dbReference type="GO" id="GO:0006071">
    <property type="term" value="P:glycerol metabolic process"/>
    <property type="evidence" value="ECO:0007669"/>
    <property type="project" value="UniProtKB-KW"/>
</dbReference>
<dbReference type="GO" id="GO:0005886">
    <property type="term" value="C:plasma membrane"/>
    <property type="evidence" value="ECO:0007669"/>
    <property type="project" value="TreeGrafter"/>
</dbReference>
<keyword evidence="5 11" id="KW-0444">Lipid biosynthesis</keyword>
<evidence type="ECO:0000313" key="15">
    <source>
        <dbReference type="Proteomes" id="UP000001190"/>
    </source>
</evidence>
<comment type="pathway">
    <text evidence="1 11">Glycerolipid metabolism; triacylglycerol biosynthesis.</text>
</comment>
<evidence type="ECO:0000256" key="10">
    <source>
        <dbReference type="ARBA" id="ARBA00048109"/>
    </source>
</evidence>
<keyword evidence="7 11" id="KW-0319">Glycerol metabolism</keyword>
<reference evidence="14 15" key="1">
    <citation type="journal article" date="2008" name="Genome Res.">
        <title>Insights from the complete genome sequence of Mycobacterium marinum on the evolution of Mycobacterium tuberculosis.</title>
        <authorList>
            <person name="Stinear T.P."/>
            <person name="Seemann T."/>
            <person name="Harrison P.F."/>
            <person name="Jenkin G.A."/>
            <person name="Davies J.K."/>
            <person name="Johnson P.D."/>
            <person name="Abdellah Z."/>
            <person name="Arrowsmith C."/>
            <person name="Chillingworth T."/>
            <person name="Churcher C."/>
            <person name="Clarke K."/>
            <person name="Cronin A."/>
            <person name="Davis P."/>
            <person name="Goodhead I."/>
            <person name="Holroyd N."/>
            <person name="Jagels K."/>
            <person name="Lord A."/>
            <person name="Moule S."/>
            <person name="Mungall K."/>
            <person name="Norbertczak H."/>
            <person name="Quail M.A."/>
            <person name="Rabbinowitsch E."/>
            <person name="Walker D."/>
            <person name="White B."/>
            <person name="Whitehead S."/>
            <person name="Small P.L."/>
            <person name="Brosch R."/>
            <person name="Ramakrishnan L."/>
            <person name="Fischbach M.A."/>
            <person name="Parkhill J."/>
            <person name="Cole S.T."/>
        </authorList>
    </citation>
    <scope>NUCLEOTIDE SEQUENCE [LARGE SCALE GENOMIC DNA]</scope>
    <source>
        <strain evidence="15">ATCC BAA-535 / M</strain>
    </source>
</reference>
<keyword evidence="15" id="KW-1185">Reference proteome</keyword>
<evidence type="ECO:0000256" key="6">
    <source>
        <dbReference type="ARBA" id="ARBA00022679"/>
    </source>
</evidence>
<organism evidence="14 15">
    <name type="scientific">Mycobacterium marinum (strain ATCC BAA-535 / M)</name>
    <dbReference type="NCBI Taxonomy" id="216594"/>
    <lineage>
        <taxon>Bacteria</taxon>
        <taxon>Bacillati</taxon>
        <taxon>Actinomycetota</taxon>
        <taxon>Actinomycetes</taxon>
        <taxon>Mycobacteriales</taxon>
        <taxon>Mycobacteriaceae</taxon>
        <taxon>Mycobacterium</taxon>
        <taxon>Mycobacterium ulcerans group</taxon>
    </lineage>
</organism>
<dbReference type="Proteomes" id="UP000001190">
    <property type="component" value="Chromosome"/>
</dbReference>
<evidence type="ECO:0000256" key="3">
    <source>
        <dbReference type="ARBA" id="ARBA00009587"/>
    </source>
</evidence>
<gene>
    <name evidence="14" type="ordered locus">MMAR_0529</name>
</gene>
<dbReference type="GO" id="GO:0001666">
    <property type="term" value="P:response to hypoxia"/>
    <property type="evidence" value="ECO:0007669"/>
    <property type="project" value="TreeGrafter"/>
</dbReference>
<dbReference type="AlphaFoldDB" id="B2HNV1"/>
<dbReference type="SUPFAM" id="SSF52777">
    <property type="entry name" value="CoA-dependent acyltransferases"/>
    <property type="match status" value="2"/>
</dbReference>
<dbReference type="eggNOG" id="COG1020">
    <property type="taxonomic scope" value="Bacteria"/>
</dbReference>
<dbReference type="OrthoDB" id="9810950at2"/>
<comment type="pathway">
    <text evidence="2">Lipid metabolism.</text>
</comment>
<dbReference type="UniPathway" id="UPA00282"/>
<dbReference type="EMBL" id="CP000854">
    <property type="protein sequence ID" value="ACC38993.1"/>
    <property type="molecule type" value="Genomic_DNA"/>
</dbReference>
<evidence type="ECO:0000256" key="5">
    <source>
        <dbReference type="ARBA" id="ARBA00022516"/>
    </source>
</evidence>
<dbReference type="GO" id="GO:0071731">
    <property type="term" value="P:response to nitric oxide"/>
    <property type="evidence" value="ECO:0007669"/>
    <property type="project" value="TreeGrafter"/>
</dbReference>
<evidence type="ECO:0000256" key="9">
    <source>
        <dbReference type="ARBA" id="ARBA00023315"/>
    </source>
</evidence>
<feature type="domain" description="O-acyltransferase WSD1 C-terminal" evidence="13">
    <location>
        <begin position="302"/>
        <end position="447"/>
    </location>
</feature>
<dbReference type="GO" id="GO:0019432">
    <property type="term" value="P:triglyceride biosynthetic process"/>
    <property type="evidence" value="ECO:0007669"/>
    <property type="project" value="UniProtKB-UniPathway"/>
</dbReference>
<dbReference type="STRING" id="216594.MMAR_0529"/>
<sequence length="453" mass="49340">MTSMELMMPTDASFLFTESREHPMHVAGLQLFDPPDAAGPGFVDEIYRCLAANREGQPAFRKHPATLLGGITNLGWQYDNEIDTDYHVRRSVLPYPGRVSELLQLVSQLHSHLLDRHYPLWEMHVVDGLADGRFAIYSKFHHALLDGASALMLLQRALSDDPRDTEVRAPWNLPPQPDHAVGSSRLGSLANTAGSLMALGPSTVSLIRAALVEQQLTLPFGAPRTLFNVKVGGARRCAAQSWSLDRFRAVAKCAGVTINDVVLAMCAGALRQYLLEQNALPDAPLVALVPVSLRSQTDDSGGTMVGTVLCGLATDTTDPAKRLEMISQSMRRNKKAFSELSPLQAKALWAFNMAPLTLTAVPGFVPWTKPSFNVIVSNLPGPTKPMYWHGARLDSIYPLSIAHDGQALSITLLSNAGTLEFGLVGCRRSVPHLQRLLLHLETSLHGLEQAVGL</sequence>
<dbReference type="KEGG" id="mmi:MMAR_0529"/>
<proteinExistence type="inferred from homology"/>
<evidence type="ECO:0000259" key="12">
    <source>
        <dbReference type="Pfam" id="PF03007"/>
    </source>
</evidence>
<dbReference type="NCBIfam" id="TIGR02946">
    <property type="entry name" value="acyl_WS_DGAT"/>
    <property type="match status" value="1"/>
</dbReference>
<dbReference type="InterPro" id="IPR014292">
    <property type="entry name" value="Acyl_transf_WS/DGAT"/>
</dbReference>
<evidence type="ECO:0000256" key="7">
    <source>
        <dbReference type="ARBA" id="ARBA00022798"/>
    </source>
</evidence>
<keyword evidence="9 11" id="KW-0012">Acyltransferase</keyword>
<dbReference type="HOGENOM" id="CLU_024186_4_1_11"/>
<dbReference type="PANTHER" id="PTHR31650:SF1">
    <property type="entry name" value="WAX ESTER SYNTHASE_DIACYLGLYCEROL ACYLTRANSFERASE 4-RELATED"/>
    <property type="match status" value="1"/>
</dbReference>
<comment type="catalytic activity">
    <reaction evidence="10 11">
        <text>an acyl-CoA + a 1,2-diacyl-sn-glycerol = a triacyl-sn-glycerol + CoA</text>
        <dbReference type="Rhea" id="RHEA:10868"/>
        <dbReference type="ChEBI" id="CHEBI:17815"/>
        <dbReference type="ChEBI" id="CHEBI:57287"/>
        <dbReference type="ChEBI" id="CHEBI:58342"/>
        <dbReference type="ChEBI" id="CHEBI:64615"/>
        <dbReference type="EC" id="2.3.1.20"/>
    </reaction>
</comment>
<protein>
    <recommendedName>
        <fullName evidence="4 11">Diacylglycerol O-acyltransferase</fullName>
        <ecNumber evidence="4 11">2.3.1.20</ecNumber>
    </recommendedName>
</protein>
<evidence type="ECO:0000256" key="4">
    <source>
        <dbReference type="ARBA" id="ARBA00013244"/>
    </source>
</evidence>
<evidence type="ECO:0000256" key="11">
    <source>
        <dbReference type="RuleBase" id="RU361241"/>
    </source>
</evidence>
<keyword evidence="8 11" id="KW-0443">Lipid metabolism</keyword>
<accession>B2HNV1</accession>
<dbReference type="InterPro" id="IPR009721">
    <property type="entry name" value="O-acyltransferase_WSD1_C"/>
</dbReference>
<evidence type="ECO:0000256" key="2">
    <source>
        <dbReference type="ARBA" id="ARBA00005189"/>
    </source>
</evidence>
<dbReference type="Pfam" id="PF06974">
    <property type="entry name" value="WS_DGAT_C"/>
    <property type="match status" value="1"/>
</dbReference>
<evidence type="ECO:0000313" key="14">
    <source>
        <dbReference type="EMBL" id="ACC38993.1"/>
    </source>
</evidence>